<protein>
    <submittedName>
        <fullName evidence="3">Alpha/beta fold hydrolase</fullName>
    </submittedName>
</protein>
<dbReference type="PANTHER" id="PTHR43329">
    <property type="entry name" value="EPOXIDE HYDROLASE"/>
    <property type="match status" value="1"/>
</dbReference>
<evidence type="ECO:0000313" key="3">
    <source>
        <dbReference type="EMBL" id="GAA4094930.1"/>
    </source>
</evidence>
<dbReference type="InterPro" id="IPR000639">
    <property type="entry name" value="Epox_hydrolase-like"/>
</dbReference>
<proteinExistence type="predicted"/>
<reference evidence="4" key="1">
    <citation type="journal article" date="2019" name="Int. J. Syst. Evol. Microbiol.">
        <title>The Global Catalogue of Microorganisms (GCM) 10K type strain sequencing project: providing services to taxonomists for standard genome sequencing and annotation.</title>
        <authorList>
            <consortium name="The Broad Institute Genomics Platform"/>
            <consortium name="The Broad Institute Genome Sequencing Center for Infectious Disease"/>
            <person name="Wu L."/>
            <person name="Ma J."/>
        </authorList>
    </citation>
    <scope>NUCLEOTIDE SEQUENCE [LARGE SCALE GENOMIC DNA]</scope>
    <source>
        <strain evidence="4">JCM 17304</strain>
    </source>
</reference>
<gene>
    <name evidence="3" type="ORF">GCM10022414_18750</name>
</gene>
<evidence type="ECO:0000313" key="4">
    <source>
        <dbReference type="Proteomes" id="UP001500392"/>
    </source>
</evidence>
<dbReference type="InterPro" id="IPR029058">
    <property type="entry name" value="AB_hydrolase_fold"/>
</dbReference>
<dbReference type="Proteomes" id="UP001500392">
    <property type="component" value="Unassembled WGS sequence"/>
</dbReference>
<evidence type="ECO:0000259" key="2">
    <source>
        <dbReference type="Pfam" id="PF00561"/>
    </source>
</evidence>
<dbReference type="GO" id="GO:0016787">
    <property type="term" value="F:hydrolase activity"/>
    <property type="evidence" value="ECO:0007669"/>
    <property type="project" value="UniProtKB-KW"/>
</dbReference>
<dbReference type="Gene3D" id="3.40.50.1820">
    <property type="entry name" value="alpha/beta hydrolase"/>
    <property type="match status" value="1"/>
</dbReference>
<name>A0ABP7WS13_9GAMM</name>
<sequence>MELFRFQFKHRGFSLSYLDSAPGDGDRPVVLLLHGFPDTALMWQLQIDALHAAGYRCVAPDTLGCGQSDMAPRVRDYNAVKVASDSVALLDHLGIEKVYVVGHDWGAVIAWFFAAYFPARTNKLLVMSVGHPTSYARAGLKQKLLGWYTLFFQLGGLSEWLLRGEGRFSLRKVFASHPDMDEVMARLRQPGRLTGAVRLYRAALVTVFIRRQPRVSVPTLGLWSDGDRFLTEAQMLDSEKYVDGPWRYERLRGHHWISLEQPERLNQLMLEYFS</sequence>
<dbReference type="RefSeq" id="WP_344935069.1">
    <property type="nucleotide sequence ID" value="NZ_BAABDM010000003.1"/>
</dbReference>
<keyword evidence="4" id="KW-1185">Reference proteome</keyword>
<dbReference type="SUPFAM" id="SSF53474">
    <property type="entry name" value="alpha/beta-Hydrolases"/>
    <property type="match status" value="1"/>
</dbReference>
<dbReference type="EMBL" id="BAABDM010000003">
    <property type="protein sequence ID" value="GAA4094930.1"/>
    <property type="molecule type" value="Genomic_DNA"/>
</dbReference>
<dbReference type="Pfam" id="PF00561">
    <property type="entry name" value="Abhydrolase_1"/>
    <property type="match status" value="1"/>
</dbReference>
<dbReference type="InterPro" id="IPR000073">
    <property type="entry name" value="AB_hydrolase_1"/>
</dbReference>
<accession>A0ABP7WS13</accession>
<feature type="domain" description="AB hydrolase-1" evidence="2">
    <location>
        <begin position="28"/>
        <end position="232"/>
    </location>
</feature>
<evidence type="ECO:0000256" key="1">
    <source>
        <dbReference type="ARBA" id="ARBA00022801"/>
    </source>
</evidence>
<dbReference type="PRINTS" id="PR00111">
    <property type="entry name" value="ABHYDROLASE"/>
</dbReference>
<organism evidence="3 4">
    <name type="scientific">Zhongshania borealis</name>
    <dbReference type="NCBI Taxonomy" id="889488"/>
    <lineage>
        <taxon>Bacteria</taxon>
        <taxon>Pseudomonadati</taxon>
        <taxon>Pseudomonadota</taxon>
        <taxon>Gammaproteobacteria</taxon>
        <taxon>Cellvibrionales</taxon>
        <taxon>Spongiibacteraceae</taxon>
        <taxon>Zhongshania</taxon>
    </lineage>
</organism>
<keyword evidence="1 3" id="KW-0378">Hydrolase</keyword>
<dbReference type="PRINTS" id="PR00412">
    <property type="entry name" value="EPOXHYDRLASE"/>
</dbReference>
<comment type="caution">
    <text evidence="3">The sequence shown here is derived from an EMBL/GenBank/DDBJ whole genome shotgun (WGS) entry which is preliminary data.</text>
</comment>